<dbReference type="InterPro" id="IPR051482">
    <property type="entry name" value="Cholesterol_transport"/>
</dbReference>
<evidence type="ECO:0000256" key="3">
    <source>
        <dbReference type="SAM" id="Phobius"/>
    </source>
</evidence>
<evidence type="ECO:0000313" key="6">
    <source>
        <dbReference type="Proteomes" id="UP000193920"/>
    </source>
</evidence>
<evidence type="ECO:0000259" key="4">
    <source>
        <dbReference type="PROSITE" id="PS51778"/>
    </source>
</evidence>
<protein>
    <recommendedName>
        <fullName evidence="4">VASt domain-containing protein</fullName>
    </recommendedName>
</protein>
<dbReference type="GO" id="GO:0005886">
    <property type="term" value="C:plasma membrane"/>
    <property type="evidence" value="ECO:0007669"/>
    <property type="project" value="TreeGrafter"/>
</dbReference>
<feature type="domain" description="VASt" evidence="4">
    <location>
        <begin position="1"/>
        <end position="133"/>
    </location>
</feature>
<dbReference type="PROSITE" id="PS51778">
    <property type="entry name" value="VAST"/>
    <property type="match status" value="1"/>
</dbReference>
<dbReference type="GO" id="GO:0032934">
    <property type="term" value="F:sterol binding"/>
    <property type="evidence" value="ECO:0007669"/>
    <property type="project" value="TreeGrafter"/>
</dbReference>
<gene>
    <name evidence="5" type="ORF">LY90DRAFT_212090</name>
</gene>
<dbReference type="GO" id="GO:0032366">
    <property type="term" value="P:intracellular sterol transport"/>
    <property type="evidence" value="ECO:0007669"/>
    <property type="project" value="TreeGrafter"/>
</dbReference>
<sequence length="210" mass="23889">MTVGEWSKNSNGNNERLVNYMIPVNNVLVKDKETITNESQICLKTDDYLLYIYECLARTPKMPYGEYFLPVLKYIITYQTETSCKLNISVGIRWSKSPNYIIKNAIKSPTLKGLVESAEGALSVIIPECERIANDDIDATEVMVLYQMVKICQIIHLKLKRKKSIAYSIYSVKDSPACTENTDENSSPFNLMTIIISVLLGISFIIILYY</sequence>
<evidence type="ECO:0000256" key="1">
    <source>
        <dbReference type="ARBA" id="ARBA00004370"/>
    </source>
</evidence>
<evidence type="ECO:0000256" key="2">
    <source>
        <dbReference type="ARBA" id="ARBA00023136"/>
    </source>
</evidence>
<feature type="transmembrane region" description="Helical" evidence="3">
    <location>
        <begin position="189"/>
        <end position="209"/>
    </location>
</feature>
<name>A0A1Y1Z4J9_9FUNG</name>
<dbReference type="PANTHER" id="PTHR23319:SF4">
    <property type="entry name" value="GRAM DOMAIN CONTAINING 1B, ISOFORM E"/>
    <property type="match status" value="1"/>
</dbReference>
<proteinExistence type="predicted"/>
<dbReference type="EMBL" id="MCOG01000452">
    <property type="protein sequence ID" value="ORY05191.1"/>
    <property type="molecule type" value="Genomic_DNA"/>
</dbReference>
<dbReference type="Pfam" id="PF16016">
    <property type="entry name" value="VASt"/>
    <property type="match status" value="1"/>
</dbReference>
<dbReference type="OrthoDB" id="10070851at2759"/>
<evidence type="ECO:0000313" key="5">
    <source>
        <dbReference type="EMBL" id="ORY05191.1"/>
    </source>
</evidence>
<comment type="subcellular location">
    <subcellularLocation>
        <location evidence="1">Membrane</location>
    </subcellularLocation>
</comment>
<keyword evidence="6" id="KW-1185">Reference proteome</keyword>
<dbReference type="STRING" id="1754190.A0A1Y1Z4J9"/>
<comment type="caution">
    <text evidence="5">The sequence shown here is derived from an EMBL/GenBank/DDBJ whole genome shotgun (WGS) entry which is preliminary data.</text>
</comment>
<dbReference type="PANTHER" id="PTHR23319">
    <property type="entry name" value="GRAM DOMAIN CONTAINING 1B, ISOFORM E"/>
    <property type="match status" value="1"/>
</dbReference>
<organism evidence="5 6">
    <name type="scientific">Neocallimastix californiae</name>
    <dbReference type="NCBI Taxonomy" id="1754190"/>
    <lineage>
        <taxon>Eukaryota</taxon>
        <taxon>Fungi</taxon>
        <taxon>Fungi incertae sedis</taxon>
        <taxon>Chytridiomycota</taxon>
        <taxon>Chytridiomycota incertae sedis</taxon>
        <taxon>Neocallimastigomycetes</taxon>
        <taxon>Neocallimastigales</taxon>
        <taxon>Neocallimastigaceae</taxon>
        <taxon>Neocallimastix</taxon>
    </lineage>
</organism>
<accession>A0A1Y1Z4J9</accession>
<dbReference type="Proteomes" id="UP000193920">
    <property type="component" value="Unassembled WGS sequence"/>
</dbReference>
<dbReference type="GO" id="GO:0120015">
    <property type="term" value="F:sterol transfer activity"/>
    <property type="evidence" value="ECO:0007669"/>
    <property type="project" value="TreeGrafter"/>
</dbReference>
<keyword evidence="2 3" id="KW-0472">Membrane</keyword>
<dbReference type="InterPro" id="IPR031968">
    <property type="entry name" value="VASt"/>
</dbReference>
<reference evidence="5 6" key="1">
    <citation type="submission" date="2016-08" db="EMBL/GenBank/DDBJ databases">
        <title>A Parts List for Fungal Cellulosomes Revealed by Comparative Genomics.</title>
        <authorList>
            <consortium name="DOE Joint Genome Institute"/>
            <person name="Haitjema C.H."/>
            <person name="Gilmore S.P."/>
            <person name="Henske J.K."/>
            <person name="Solomon K.V."/>
            <person name="De Groot R."/>
            <person name="Kuo A."/>
            <person name="Mondo S.J."/>
            <person name="Salamov A.A."/>
            <person name="Labutti K."/>
            <person name="Zhao Z."/>
            <person name="Chiniquy J."/>
            <person name="Barry K."/>
            <person name="Brewer H.M."/>
            <person name="Purvine S.O."/>
            <person name="Wright A.T."/>
            <person name="Boxma B."/>
            <person name="Van Alen T."/>
            <person name="Hackstein J.H."/>
            <person name="Baker S.E."/>
            <person name="Grigoriev I.V."/>
            <person name="O'Malley M.A."/>
        </authorList>
    </citation>
    <scope>NUCLEOTIDE SEQUENCE [LARGE SCALE GENOMIC DNA]</scope>
    <source>
        <strain evidence="5 6">G1</strain>
    </source>
</reference>
<dbReference type="GO" id="GO:0140268">
    <property type="term" value="C:endoplasmic reticulum-plasma membrane contact site"/>
    <property type="evidence" value="ECO:0007669"/>
    <property type="project" value="TreeGrafter"/>
</dbReference>
<dbReference type="AlphaFoldDB" id="A0A1Y1Z4J9"/>
<keyword evidence="3" id="KW-1133">Transmembrane helix</keyword>
<keyword evidence="3" id="KW-0812">Transmembrane</keyword>
<dbReference type="GO" id="GO:0005789">
    <property type="term" value="C:endoplasmic reticulum membrane"/>
    <property type="evidence" value="ECO:0007669"/>
    <property type="project" value="TreeGrafter"/>
</dbReference>